<accession>A0ABS4GRF4</accession>
<evidence type="ECO:0000259" key="2">
    <source>
        <dbReference type="PROSITE" id="PS51272"/>
    </source>
</evidence>
<dbReference type="Pfam" id="PF00395">
    <property type="entry name" value="SLH"/>
    <property type="match status" value="2"/>
</dbReference>
<name>A0ABS4GRF4_9BACL</name>
<feature type="signal peptide" evidence="1">
    <location>
        <begin position="1"/>
        <end position="23"/>
    </location>
</feature>
<feature type="domain" description="SLH" evidence="2">
    <location>
        <begin position="38"/>
        <end position="101"/>
    </location>
</feature>
<comment type="caution">
    <text evidence="3">The sequence shown here is derived from an EMBL/GenBank/DDBJ whole genome shotgun (WGS) entry which is preliminary data.</text>
</comment>
<feature type="domain" description="SLH" evidence="2">
    <location>
        <begin position="169"/>
        <end position="238"/>
    </location>
</feature>
<feature type="chain" id="PRO_5046031790" description="SLH domain-containing protein" evidence="1">
    <location>
        <begin position="24"/>
        <end position="892"/>
    </location>
</feature>
<dbReference type="Proteomes" id="UP001519343">
    <property type="component" value="Unassembled WGS sequence"/>
</dbReference>
<dbReference type="EMBL" id="JAGGKT010000008">
    <property type="protein sequence ID" value="MBP1932814.1"/>
    <property type="molecule type" value="Genomic_DNA"/>
</dbReference>
<dbReference type="RefSeq" id="WP_209810852.1">
    <property type="nucleotide sequence ID" value="NZ_JAGGKT010000008.1"/>
</dbReference>
<organism evidence="3 4">
    <name type="scientific">Ammoniphilus resinae</name>
    <dbReference type="NCBI Taxonomy" id="861532"/>
    <lineage>
        <taxon>Bacteria</taxon>
        <taxon>Bacillati</taxon>
        <taxon>Bacillota</taxon>
        <taxon>Bacilli</taxon>
        <taxon>Bacillales</taxon>
        <taxon>Paenibacillaceae</taxon>
        <taxon>Aneurinibacillus group</taxon>
        <taxon>Ammoniphilus</taxon>
    </lineage>
</organism>
<dbReference type="PROSITE" id="PS51272">
    <property type="entry name" value="SLH"/>
    <property type="match status" value="2"/>
</dbReference>
<evidence type="ECO:0000256" key="1">
    <source>
        <dbReference type="SAM" id="SignalP"/>
    </source>
</evidence>
<evidence type="ECO:0000313" key="4">
    <source>
        <dbReference type="Proteomes" id="UP001519343"/>
    </source>
</evidence>
<dbReference type="PROSITE" id="PS51257">
    <property type="entry name" value="PROKAR_LIPOPROTEIN"/>
    <property type="match status" value="1"/>
</dbReference>
<keyword evidence="1" id="KW-0732">Signal</keyword>
<keyword evidence="4" id="KW-1185">Reference proteome</keyword>
<sequence>MRKKVTKCVSSLLAISMACGVNGIGTSAVYADNADGAGLNFKDLQAIQNWALKDVAKMSMRGIVEGDDQGYFKPNMSVSQQEALVMVLRSLGLQAEVDSYNMANYQLDYRAVAEWAKPYVAVADKYRLLRIEEESRFMGSAAATREWIAQLLVRMIGKEDEITRYTALTSNFADKDRIDAWAEDYVKLAASDTYGLINGVPNKDGSYNFNPNQPVTRVQLAALLSRSDQYLPQTAGEQWSGQIASFNGDELTLQTKTGLKSFQLNARTMVFKNNERVEQADLRNQQSVVIMGSPVATYIEIQDSTTAATETINGTLIKNYPELNSLIVRVDDVDTTYTFSDQVAVRSSDGAFITLKDLTENDQIELSMLNGKVVSITRSLGAMAPSNSGTIYEIDLKNGQLTLLTENKIPQLYPISSLVSVVYPDQRKSGLNDLRKGMEIEVEVYDNLIETIKVKTIVEEGTVAQVSPDGSLLTFKTTDGGYKAYPIGDDVDIQLSGMTRASILDLDAGDKIVAQVKKGEITSIEVTNRTASDRTDDPFFDNYIEGTVDGLSADEEKLFIKTKDGLVSYKFDDSYELYINDVSKPSLSQIKRGMSAKVQLYNDKIFFLELDNRIEGTVLSIDPDRRLLRLATAFNEQKNYIIDEDYDVNIEDERRADLDDIRRNDYVRVEVDNENYVLEIDVRKEFDFKVDSVSTSSDKIRVEDEDGDESNLYLDSKVRLIVPGLTRADIEDIQEDDLLRVTYLGNDLKSIEVIPQVKGIITAINATKNEITVENFKGDSSTISFGRNDQILVNSKKYNSLSNLAVGDRVELQNKVDGEKTFNVMTKESGTFDYISNSNYLYLVKGLYNYKLADTVYVHKGNTALTLRSLYKNDKITFYTINDTIYEIEKTN</sequence>
<reference evidence="3 4" key="1">
    <citation type="submission" date="2021-03" db="EMBL/GenBank/DDBJ databases">
        <title>Genomic Encyclopedia of Type Strains, Phase IV (KMG-IV): sequencing the most valuable type-strain genomes for metagenomic binning, comparative biology and taxonomic classification.</title>
        <authorList>
            <person name="Goeker M."/>
        </authorList>
    </citation>
    <scope>NUCLEOTIDE SEQUENCE [LARGE SCALE GENOMIC DNA]</scope>
    <source>
        <strain evidence="3 4">DSM 24738</strain>
    </source>
</reference>
<proteinExistence type="predicted"/>
<dbReference type="InterPro" id="IPR001119">
    <property type="entry name" value="SLH_dom"/>
</dbReference>
<gene>
    <name evidence="3" type="ORF">J2Z37_002825</name>
</gene>
<protein>
    <recommendedName>
        <fullName evidence="2">SLH domain-containing protein</fullName>
    </recommendedName>
</protein>
<evidence type="ECO:0000313" key="3">
    <source>
        <dbReference type="EMBL" id="MBP1932814.1"/>
    </source>
</evidence>